<feature type="coiled-coil region" evidence="1">
    <location>
        <begin position="303"/>
        <end position="335"/>
    </location>
</feature>
<feature type="compositionally biased region" description="Polar residues" evidence="2">
    <location>
        <begin position="13"/>
        <end position="22"/>
    </location>
</feature>
<reference evidence="4 5" key="1">
    <citation type="submission" date="2024-04" db="EMBL/GenBank/DDBJ databases">
        <title>Tritrichomonas musculus Genome.</title>
        <authorList>
            <person name="Alves-Ferreira E."/>
            <person name="Grigg M."/>
            <person name="Lorenzi H."/>
            <person name="Galac M."/>
        </authorList>
    </citation>
    <scope>NUCLEOTIDE SEQUENCE [LARGE SCALE GENOMIC DNA]</scope>
    <source>
        <strain evidence="4 5">EAF2021</strain>
    </source>
</reference>
<keyword evidence="1" id="KW-0175">Coiled coil</keyword>
<feature type="transmembrane region" description="Helical" evidence="3">
    <location>
        <begin position="108"/>
        <end position="136"/>
    </location>
</feature>
<keyword evidence="3" id="KW-0812">Transmembrane</keyword>
<proteinExistence type="predicted"/>
<comment type="caution">
    <text evidence="4">The sequence shown here is derived from an EMBL/GenBank/DDBJ whole genome shotgun (WGS) entry which is preliminary data.</text>
</comment>
<keyword evidence="5" id="KW-1185">Reference proteome</keyword>
<feature type="region of interest" description="Disordered" evidence="2">
    <location>
        <begin position="1"/>
        <end position="22"/>
    </location>
</feature>
<feature type="transmembrane region" description="Helical" evidence="3">
    <location>
        <begin position="413"/>
        <end position="431"/>
    </location>
</feature>
<feature type="compositionally biased region" description="Acidic residues" evidence="2">
    <location>
        <begin position="1"/>
        <end position="11"/>
    </location>
</feature>
<feature type="transmembrane region" description="Helical" evidence="3">
    <location>
        <begin position="264"/>
        <end position="284"/>
    </location>
</feature>
<dbReference type="EMBL" id="JAPFFF010000014">
    <property type="protein sequence ID" value="KAK8870141.1"/>
    <property type="molecule type" value="Genomic_DNA"/>
</dbReference>
<accession>A0ABR2IXE7</accession>
<feature type="transmembrane region" description="Helical" evidence="3">
    <location>
        <begin position="231"/>
        <end position="252"/>
    </location>
</feature>
<gene>
    <name evidence="4" type="ORF">M9Y10_008018</name>
</gene>
<organism evidence="4 5">
    <name type="scientific">Tritrichomonas musculus</name>
    <dbReference type="NCBI Taxonomy" id="1915356"/>
    <lineage>
        <taxon>Eukaryota</taxon>
        <taxon>Metamonada</taxon>
        <taxon>Parabasalia</taxon>
        <taxon>Tritrichomonadida</taxon>
        <taxon>Tritrichomonadidae</taxon>
        <taxon>Tritrichomonas</taxon>
    </lineage>
</organism>
<evidence type="ECO:0000313" key="5">
    <source>
        <dbReference type="Proteomes" id="UP001470230"/>
    </source>
</evidence>
<evidence type="ECO:0000256" key="3">
    <source>
        <dbReference type="SAM" id="Phobius"/>
    </source>
</evidence>
<feature type="transmembrane region" description="Helical" evidence="3">
    <location>
        <begin position="156"/>
        <end position="181"/>
    </location>
</feature>
<keyword evidence="3" id="KW-1133">Transmembrane helix</keyword>
<evidence type="ECO:0000256" key="2">
    <source>
        <dbReference type="SAM" id="MobiDB-lite"/>
    </source>
</evidence>
<evidence type="ECO:0000256" key="1">
    <source>
        <dbReference type="SAM" id="Coils"/>
    </source>
</evidence>
<keyword evidence="3" id="KW-0472">Membrane</keyword>
<dbReference type="Proteomes" id="UP001470230">
    <property type="component" value="Unassembled WGS sequence"/>
</dbReference>
<sequence length="808" mass="92603">MDSEGSSDEEPLSMNSIDENTSQLSDNIKSNKIDYLDSSSLGYGLKKLIFNDDDSSDGKSKGCCGCCCCNKKKNDELSGSSMSSDSDEGPIKSCLMWSVVGMNFTYKFILAISVSIVLITMICSFYTVIIINYVFFISTVVSYVLSPLFHGLSEDYVQYGFSILQILLANPLIEFFIYFVIKTVKNFADSIFEFATLIKLSFVTAINSGYTKYGWAKEYANIADKNLIRQFGLVFASLLVLGVAGGIVYVTFAIDKFMITLGMIPYLAIVVQIICLMLPTYYYYGKIFSRSKRIKPGRLEKFIKKMIKKYKEIMEKNDENRAKQTEEEVQTYESAYAEVRFDALELSSESAFNSGDDKKKDDEEKKRGNKQETLLHQAAVNITPLFVAIEYVPLFEYTLQIGHDKFTQKRKRFLLVFFTFLNFVVIAYDIYRLVGTFSPYFLTSLILRIIFFPLICYFNIGTAFIYKAKSASLHFVVILSTLFTFVVFIASILVLFYMQFVSGISRIDNLDYIPNHNYSDINVFNDACFYNYEGVSLIDAYGLALGPYDVERNFTIFDNQMKYFFGPDWSRTIKYEVHHIDKNTPFIIYRINNNLTVYGFRGFSSGTELCLQIEMIAIEYVLPFCQDIVPFYRIFVDNLIGFYARFAHIFGNQFFDPVSMSSLFIDPVEEIIASKRYSDDEKILFTGINIGGMFSKVLGMIHKKQGIGFVTLPTFNDYFLNDFDFEDDDSIYITNVYNYNGWFTKQEPDLATNIGIPWISSSLPIERDSVYRTFCTISEMCGQGQKFYNYCSSVVDGVKEISDYFSEV</sequence>
<evidence type="ECO:0000313" key="4">
    <source>
        <dbReference type="EMBL" id="KAK8870141.1"/>
    </source>
</evidence>
<protein>
    <submittedName>
        <fullName evidence="4">Uncharacterized protein</fullName>
    </submittedName>
</protein>
<feature type="transmembrane region" description="Helical" evidence="3">
    <location>
        <begin position="437"/>
        <end position="460"/>
    </location>
</feature>
<feature type="transmembrane region" description="Helical" evidence="3">
    <location>
        <begin position="472"/>
        <end position="498"/>
    </location>
</feature>
<name>A0ABR2IXE7_9EUKA</name>